<dbReference type="OrthoDB" id="9790784at2"/>
<evidence type="ECO:0000256" key="1">
    <source>
        <dbReference type="SAM" id="MobiDB-lite"/>
    </source>
</evidence>
<protein>
    <submittedName>
        <fullName evidence="2">Uncharacterized protein</fullName>
    </submittedName>
</protein>
<evidence type="ECO:0000313" key="2">
    <source>
        <dbReference type="EMBL" id="MZP41917.1"/>
    </source>
</evidence>
<reference evidence="2 3" key="1">
    <citation type="submission" date="2020-01" db="EMBL/GenBank/DDBJ databases">
        <title>Whole genome sequence of Heliobacterium gestii DSM 11169.</title>
        <authorList>
            <person name="Kyndt J.A."/>
            <person name="Meyer T.E."/>
        </authorList>
    </citation>
    <scope>NUCLEOTIDE SEQUENCE [LARGE SCALE GENOMIC DNA]</scope>
    <source>
        <strain evidence="2 3">DSM 11169</strain>
    </source>
</reference>
<dbReference type="EMBL" id="WXEX01000002">
    <property type="protein sequence ID" value="MZP41917.1"/>
    <property type="molecule type" value="Genomic_DNA"/>
</dbReference>
<dbReference type="Proteomes" id="UP000471031">
    <property type="component" value="Unassembled WGS sequence"/>
</dbReference>
<proteinExistence type="predicted"/>
<sequence length="312" mass="34500">MSQSYDWLFIRNNLQQTEPGAQEPSDKSPDIITRSSQASSDDLNEFVTGYNQDYSQDVDYRGENYIYVRAKNLNTDEGNRAIGSVSLWYCLGDHLNNKNRWIRLSTESGDNTVIIQAKGQEVAVTETPFIMANVAPPAQDTPYRLIAFITDKAHPEPSGQNLKEAIIKAGNAAYRTLPVPTPPPVKADGFGWVSNLKLNNTDNIKVTVQLSATQFDADAEMYFIFDTPDADGNVISIGKTKLVPNQVYGTEAMLPKNYASKVSAYYFADKTDGGQLKATFTLQILEQHKTGPIITGKLLEQFAVSLTQVSKP</sequence>
<keyword evidence="3" id="KW-1185">Reference proteome</keyword>
<dbReference type="RefSeq" id="WP_161260511.1">
    <property type="nucleotide sequence ID" value="NZ_JAFBDC010000002.1"/>
</dbReference>
<organism evidence="2 3">
    <name type="scientific">Heliomicrobium gestii</name>
    <name type="common">Heliobacterium gestii</name>
    <dbReference type="NCBI Taxonomy" id="2699"/>
    <lineage>
        <taxon>Bacteria</taxon>
        <taxon>Bacillati</taxon>
        <taxon>Bacillota</taxon>
        <taxon>Clostridia</taxon>
        <taxon>Eubacteriales</taxon>
        <taxon>Heliobacteriaceae</taxon>
        <taxon>Heliomicrobium</taxon>
    </lineage>
</organism>
<gene>
    <name evidence="2" type="ORF">GTO89_02570</name>
</gene>
<accession>A0A845L5L0</accession>
<feature type="region of interest" description="Disordered" evidence="1">
    <location>
        <begin position="16"/>
        <end position="38"/>
    </location>
</feature>
<comment type="caution">
    <text evidence="2">The sequence shown here is derived from an EMBL/GenBank/DDBJ whole genome shotgun (WGS) entry which is preliminary data.</text>
</comment>
<evidence type="ECO:0000313" key="3">
    <source>
        <dbReference type="Proteomes" id="UP000471031"/>
    </source>
</evidence>
<name>A0A845L5L0_HELGE</name>
<dbReference type="AlphaFoldDB" id="A0A845L5L0"/>